<evidence type="ECO:0000256" key="1">
    <source>
        <dbReference type="SAM" id="MobiDB-lite"/>
    </source>
</evidence>
<dbReference type="GeneID" id="26625907"/>
<accession>A0A0K1LIY7</accession>
<evidence type="ECO:0000313" key="3">
    <source>
        <dbReference type="Proteomes" id="UP000202614"/>
    </source>
</evidence>
<keyword evidence="3" id="KW-1185">Reference proteome</keyword>
<proteinExistence type="predicted"/>
<dbReference type="Proteomes" id="UP000202614">
    <property type="component" value="Segment"/>
</dbReference>
<dbReference type="RefSeq" id="YP_009198824.1">
    <property type="nucleotide sequence ID" value="NC_028802.1"/>
</dbReference>
<gene>
    <name evidence="2" type="ORF">UNIONJACK_52</name>
</gene>
<dbReference type="OrthoDB" id="15392at10239"/>
<evidence type="ECO:0000313" key="2">
    <source>
        <dbReference type="EMBL" id="AKU42404.1"/>
    </source>
</evidence>
<protein>
    <submittedName>
        <fullName evidence="2">Uncharacterized protein</fullName>
    </submittedName>
</protein>
<reference evidence="2 3" key="1">
    <citation type="submission" date="2015-06" db="EMBL/GenBank/DDBJ databases">
        <authorList>
            <person name="Alford R.F."/>
            <person name="Ferguson J.R."/>
            <person name="Griffin W.B."/>
            <person name="Guertin S.W."/>
            <person name="Mascioli J.B."/>
            <person name="Mishra N."/>
            <person name="Munoz M.J."/>
            <person name="Parrella L.E."/>
            <person name="Poss L.M."/>
            <person name="Ranjan D."/>
            <person name="Sack Q.V."/>
            <person name="Sentis A.J."/>
            <person name="Sopp T.K."/>
            <person name="Thomas A."/>
            <person name="Wienbar S.R."/>
            <person name="Woolford M."/>
            <person name="Forsyth K.S."/>
            <person name="Chandra V.M."/>
            <person name="Braun M.A."/>
            <person name="Jarvik J."/>
            <person name="Lopez A.J."/>
            <person name="Bradley K.W."/>
            <person name="Asai D.J."/>
            <person name="Bowman C.A."/>
            <person name="Russell D.A."/>
            <person name="Pope W.H."/>
            <person name="Jacobs-Sera D."/>
            <person name="Hendrix R.W."/>
            <person name="Hatfull G.F."/>
        </authorList>
    </citation>
    <scope>NUCLEOTIDE SEQUENCE [LARGE SCALE GENOMIC DNA]</scope>
</reference>
<sequence>MTSIVVSLNDGTEISVNGDSFDEYDGILYVYDKDERVAIFNKDEWAFGMKQEPAVKEPNVTPNPVERRESVVVTPVSKPSDNTFRSPQKWEYLVHIPTHLTLKDGDGLTWQHNGKTWVREDGREATDHWTGPYTEVIK</sequence>
<feature type="region of interest" description="Disordered" evidence="1">
    <location>
        <begin position="55"/>
        <end position="83"/>
    </location>
</feature>
<dbReference type="KEGG" id="vg:26625907"/>
<dbReference type="EMBL" id="KT004677">
    <property type="protein sequence ID" value="AKU42404.1"/>
    <property type="molecule type" value="Genomic_DNA"/>
</dbReference>
<organism evidence="2 3">
    <name type="scientific">Mycobacterium phage UnionJack</name>
    <dbReference type="NCBI Taxonomy" id="1673876"/>
    <lineage>
        <taxon>Viruses</taxon>
        <taxon>Duplodnaviria</taxon>
        <taxon>Heunggongvirae</taxon>
        <taxon>Uroviricota</taxon>
        <taxon>Caudoviricetes</taxon>
        <taxon>Benedictvirus</taxon>
        <taxon>Benedictvirus unionjack</taxon>
    </lineage>
</organism>
<name>A0A0K1LIY7_9CAUD</name>